<gene>
    <name evidence="9" type="ORF">QRX50_39745</name>
</gene>
<proteinExistence type="inferred from homology"/>
<feature type="binding site" evidence="7">
    <location>
        <position position="207"/>
    </location>
    <ligand>
        <name>Zn(2+)</name>
        <dbReference type="ChEBI" id="CHEBI:29105"/>
        <label>1</label>
    </ligand>
</feature>
<dbReference type="InterPro" id="IPR011650">
    <property type="entry name" value="Peptidase_M20_dimer"/>
</dbReference>
<dbReference type="InterPro" id="IPR010158">
    <property type="entry name" value="Amidase_Cbmase"/>
</dbReference>
<evidence type="ECO:0000259" key="8">
    <source>
        <dbReference type="Pfam" id="PF07687"/>
    </source>
</evidence>
<dbReference type="Proteomes" id="UP001236014">
    <property type="component" value="Chromosome"/>
</dbReference>
<organism evidence="9 10">
    <name type="scientific">Amycolatopsis carbonis</name>
    <dbReference type="NCBI Taxonomy" id="715471"/>
    <lineage>
        <taxon>Bacteria</taxon>
        <taxon>Bacillati</taxon>
        <taxon>Actinomycetota</taxon>
        <taxon>Actinomycetes</taxon>
        <taxon>Pseudonocardiales</taxon>
        <taxon>Pseudonocardiaceae</taxon>
        <taxon>Amycolatopsis</taxon>
    </lineage>
</organism>
<evidence type="ECO:0000256" key="1">
    <source>
        <dbReference type="ARBA" id="ARBA00001936"/>
    </source>
</evidence>
<dbReference type="AlphaFoldDB" id="A0A9Y2IED9"/>
<comment type="cofactor">
    <cofactor evidence="1">
        <name>Mn(2+)</name>
        <dbReference type="ChEBI" id="CHEBI:29035"/>
    </cofactor>
</comment>
<keyword evidence="7" id="KW-0862">Zinc</keyword>
<dbReference type="NCBIfam" id="TIGR01879">
    <property type="entry name" value="hydantase"/>
    <property type="match status" value="1"/>
</dbReference>
<comment type="subunit">
    <text evidence="3">Homodimer.</text>
</comment>
<dbReference type="Gene3D" id="3.40.630.10">
    <property type="entry name" value="Zn peptidases"/>
    <property type="match status" value="1"/>
</dbReference>
<evidence type="ECO:0000256" key="3">
    <source>
        <dbReference type="ARBA" id="ARBA00011738"/>
    </source>
</evidence>
<sequence>MTASTASSGSTVDTRLRADADRIAHWLDTFAALSEPVSGPGVTRLAHTPLERRAHALFAEYVSSLGLTVRTDAAGNTIAELPGTEPNAQALGTGSHLDSVPNAGAFDGIAGVVAAMETARLYTEHDVRLAHPVRFVVFAAEEGARFGQACTGSRIVAGLTGAEDLETKFDAHGVSLADAMRSVGLDPAGAAGARWRPEDWAAFLELHIEQGSVLESTGLPLGVVDLISGSTRLRLDLTGRASHTGGTPMHQRADALAAAAEIVLLIEAIATDSRHHGTRATVGRLDSAPGSITTIAGQAQLHVDVRDVDSDRQRQTAAEIVERAHALAARRGIGFAARTLADASPVLLPRRVTDVVAATCAELGFAHRVLPSGASHDAQMVNHVTPTGMLFVPSRAGVSHSPDEWTDLADLVVGTEVLAHSLVRLDTAFAVAGSEQS</sequence>
<dbReference type="RefSeq" id="WP_285968222.1">
    <property type="nucleotide sequence ID" value="NZ_CP127294.1"/>
</dbReference>
<evidence type="ECO:0000313" key="10">
    <source>
        <dbReference type="Proteomes" id="UP001236014"/>
    </source>
</evidence>
<dbReference type="PIRSF" id="PIRSF001235">
    <property type="entry name" value="Amidase_carbamoylase"/>
    <property type="match status" value="1"/>
</dbReference>
<dbReference type="InterPro" id="IPR002933">
    <property type="entry name" value="Peptidase_M20"/>
</dbReference>
<keyword evidence="4 7" id="KW-0479">Metal-binding</keyword>
<evidence type="ECO:0000313" key="9">
    <source>
        <dbReference type="EMBL" id="WIX77481.1"/>
    </source>
</evidence>
<evidence type="ECO:0000256" key="6">
    <source>
        <dbReference type="ARBA" id="ARBA00023211"/>
    </source>
</evidence>
<dbReference type="EMBL" id="CP127294">
    <property type="protein sequence ID" value="WIX77481.1"/>
    <property type="molecule type" value="Genomic_DNA"/>
</dbReference>
<dbReference type="InterPro" id="IPR036264">
    <property type="entry name" value="Bact_exopeptidase_dim_dom"/>
</dbReference>
<feature type="binding site" evidence="7">
    <location>
        <position position="400"/>
    </location>
    <ligand>
        <name>Zn(2+)</name>
        <dbReference type="ChEBI" id="CHEBI:29105"/>
        <label>2</label>
    </ligand>
</feature>
<feature type="domain" description="Peptidase M20 dimerisation" evidence="8">
    <location>
        <begin position="229"/>
        <end position="327"/>
    </location>
</feature>
<evidence type="ECO:0000256" key="5">
    <source>
        <dbReference type="ARBA" id="ARBA00022801"/>
    </source>
</evidence>
<keyword evidence="10" id="KW-1185">Reference proteome</keyword>
<comment type="cofactor">
    <cofactor evidence="7">
        <name>Zn(2+)</name>
        <dbReference type="ChEBI" id="CHEBI:29105"/>
    </cofactor>
    <text evidence="7">Binds 2 Zn(2+) ions per subunit.</text>
</comment>
<keyword evidence="5 9" id="KW-0378">Hydrolase</keyword>
<evidence type="ECO:0000256" key="7">
    <source>
        <dbReference type="PIRSR" id="PIRSR001235-1"/>
    </source>
</evidence>
<feature type="binding site" evidence="7">
    <location>
        <position position="96"/>
    </location>
    <ligand>
        <name>Zn(2+)</name>
        <dbReference type="ChEBI" id="CHEBI:29105"/>
        <label>1</label>
    </ligand>
</feature>
<dbReference type="PANTHER" id="PTHR32494">
    <property type="entry name" value="ALLANTOATE DEIMINASE-RELATED"/>
    <property type="match status" value="1"/>
</dbReference>
<feature type="binding site" evidence="7">
    <location>
        <position position="107"/>
    </location>
    <ligand>
        <name>Zn(2+)</name>
        <dbReference type="ChEBI" id="CHEBI:29105"/>
        <label>2</label>
    </ligand>
</feature>
<comment type="similarity">
    <text evidence="2">Belongs to the peptidase M20 family.</text>
</comment>
<dbReference type="Pfam" id="PF01546">
    <property type="entry name" value="Peptidase_M20"/>
    <property type="match status" value="1"/>
</dbReference>
<dbReference type="CDD" id="cd03884">
    <property type="entry name" value="M20_bAS"/>
    <property type="match status" value="1"/>
</dbReference>
<evidence type="ECO:0000256" key="2">
    <source>
        <dbReference type="ARBA" id="ARBA00006153"/>
    </source>
</evidence>
<protein>
    <submittedName>
        <fullName evidence="9">Zn-dependent hydrolase</fullName>
    </submittedName>
</protein>
<dbReference type="KEGG" id="acab:QRX50_39745"/>
<keyword evidence="6" id="KW-0464">Manganese</keyword>
<dbReference type="GO" id="GO:0046872">
    <property type="term" value="F:metal ion binding"/>
    <property type="evidence" value="ECO:0007669"/>
    <property type="project" value="UniProtKB-KW"/>
</dbReference>
<dbReference type="Gene3D" id="3.30.70.360">
    <property type="match status" value="1"/>
</dbReference>
<reference evidence="9 10" key="1">
    <citation type="submission" date="2023-06" db="EMBL/GenBank/DDBJ databases">
        <authorList>
            <person name="Oyuntsetseg B."/>
            <person name="Kim S.B."/>
        </authorList>
    </citation>
    <scope>NUCLEOTIDE SEQUENCE [LARGE SCALE GENOMIC DNA]</scope>
    <source>
        <strain evidence="9 10">2-15</strain>
    </source>
</reference>
<dbReference type="GO" id="GO:0016813">
    <property type="term" value="F:hydrolase activity, acting on carbon-nitrogen (but not peptide) bonds, in linear amidines"/>
    <property type="evidence" value="ECO:0007669"/>
    <property type="project" value="InterPro"/>
</dbReference>
<feature type="binding site" evidence="7">
    <location>
        <position position="107"/>
    </location>
    <ligand>
        <name>Zn(2+)</name>
        <dbReference type="ChEBI" id="CHEBI:29105"/>
        <label>1</label>
    </ligand>
</feature>
<dbReference type="SUPFAM" id="SSF53187">
    <property type="entry name" value="Zn-dependent exopeptidases"/>
    <property type="match status" value="1"/>
</dbReference>
<dbReference type="SUPFAM" id="SSF55031">
    <property type="entry name" value="Bacterial exopeptidase dimerisation domain"/>
    <property type="match status" value="1"/>
</dbReference>
<dbReference type="NCBIfam" id="NF006771">
    <property type="entry name" value="PRK09290.1-5"/>
    <property type="match status" value="1"/>
</dbReference>
<name>A0A9Y2IED9_9PSEU</name>
<feature type="binding site" evidence="7">
    <location>
        <position position="142"/>
    </location>
    <ligand>
        <name>Zn(2+)</name>
        <dbReference type="ChEBI" id="CHEBI:29105"/>
        <label>2</label>
    </ligand>
</feature>
<evidence type="ECO:0000256" key="4">
    <source>
        <dbReference type="ARBA" id="ARBA00022723"/>
    </source>
</evidence>
<dbReference type="Pfam" id="PF07687">
    <property type="entry name" value="M20_dimer"/>
    <property type="match status" value="1"/>
</dbReference>
<dbReference type="PANTHER" id="PTHR32494:SF19">
    <property type="entry name" value="ALLANTOATE DEIMINASE-RELATED"/>
    <property type="match status" value="1"/>
</dbReference>
<accession>A0A9Y2IED9</accession>